<protein>
    <submittedName>
        <fullName evidence="2">Uncharacterized protein</fullName>
    </submittedName>
</protein>
<feature type="region of interest" description="Disordered" evidence="1">
    <location>
        <begin position="1"/>
        <end position="26"/>
    </location>
</feature>
<gene>
    <name evidence="2" type="ORF">RISK_006027</name>
</gene>
<organism evidence="2 3">
    <name type="scientific">Rhodopirellula islandica</name>
    <dbReference type="NCBI Taxonomy" id="595434"/>
    <lineage>
        <taxon>Bacteria</taxon>
        <taxon>Pseudomonadati</taxon>
        <taxon>Planctomycetota</taxon>
        <taxon>Planctomycetia</taxon>
        <taxon>Pirellulales</taxon>
        <taxon>Pirellulaceae</taxon>
        <taxon>Rhodopirellula</taxon>
    </lineage>
</organism>
<keyword evidence="3" id="KW-1185">Reference proteome</keyword>
<dbReference type="Proteomes" id="UP000036367">
    <property type="component" value="Unassembled WGS sequence"/>
</dbReference>
<evidence type="ECO:0000256" key="1">
    <source>
        <dbReference type="SAM" id="MobiDB-lite"/>
    </source>
</evidence>
<proteinExistence type="predicted"/>
<accession>A0A0J1B5F6</accession>
<sequence length="57" mass="6601">MDPDHDRQLISSRESQGKFADEQFKTRTMDSSMPRFTFDLANMNSTSRCSVKLPFPD</sequence>
<dbReference type="EMBL" id="LECT01000048">
    <property type="protein sequence ID" value="KLU01843.1"/>
    <property type="molecule type" value="Genomic_DNA"/>
</dbReference>
<evidence type="ECO:0000313" key="3">
    <source>
        <dbReference type="Proteomes" id="UP000036367"/>
    </source>
</evidence>
<dbReference type="AlphaFoldDB" id="A0A0J1B5F6"/>
<name>A0A0J1B5F6_RHOIS</name>
<dbReference type="STRING" id="595434.RISK_006027"/>
<evidence type="ECO:0000313" key="2">
    <source>
        <dbReference type="EMBL" id="KLU01843.1"/>
    </source>
</evidence>
<comment type="caution">
    <text evidence="2">The sequence shown here is derived from an EMBL/GenBank/DDBJ whole genome shotgun (WGS) entry which is preliminary data.</text>
</comment>
<feature type="compositionally biased region" description="Basic and acidic residues" evidence="1">
    <location>
        <begin position="15"/>
        <end position="26"/>
    </location>
</feature>
<reference evidence="2" key="1">
    <citation type="submission" date="2015-05" db="EMBL/GenBank/DDBJ databases">
        <title>Permanent draft genome of Rhodopirellula islandicus K833.</title>
        <authorList>
            <person name="Kizina J."/>
            <person name="Richter M."/>
            <person name="Glockner F.O."/>
            <person name="Harder J."/>
        </authorList>
    </citation>
    <scope>NUCLEOTIDE SEQUENCE [LARGE SCALE GENOMIC DNA]</scope>
    <source>
        <strain evidence="2">K833</strain>
    </source>
</reference>